<sequence length="550" mass="63553">MTIASPSQLNPKLKQRYRNNATKGRDKREWIEWKTYETARVNATPMQRKCWESFEDFRKLIAKHKTFNHHKSWESLLNTGEDSRYLRGVAGRDTLILAPRGSSKSTYLAEWIAWQVGLHAAPWHKISLKILYISYELTTAAQKSRQIQELLSVKEYQQIFPWIRPSKKKWGEREWAIDFEWAQLPTTEEPYTLCCAGLAGACTGKRAHLLALDDLIKSPDDIANPTVRDRMVNNWNTVIRFVRFDGSRAICLGTRMRADDIYCTTFVEPKWLLEEQSALLTHDDGTEFSYWEPEGPEEPGQPLSMLQQEREEDPVTFSYQRQNKIVRVEIQSINPGQILRGILPSQFQSLVLGVDLSAGLKESNDYTAMVLGGVFESLTGNQYWVIDSWEDRIMGNTPKLDAIIDLWETWKHLLPQTQRFNPKTGEWEQMPVLGLELWFDSSAYGLSLQGDYEDHIIKRNQIHDWHVRPVPASGRGGKLERLRRHTGLFHNKLVYFNMYGRCMPDGRKPMGRLIQQVTEFGSTAHDDLADAFELCLSGLRSHLPMTRGSY</sequence>
<dbReference type="RefSeq" id="WP_208343801.1">
    <property type="nucleotide sequence ID" value="NZ_CAWQFN010000376.1"/>
</dbReference>
<dbReference type="Gene3D" id="3.40.50.300">
    <property type="entry name" value="P-loop containing nucleotide triphosphate hydrolases"/>
    <property type="match status" value="1"/>
</dbReference>
<dbReference type="AlphaFoldDB" id="A0AAP5I247"/>
<organism evidence="1 2">
    <name type="scientific">Aetokthonos hydrillicola Thurmond2011</name>
    <dbReference type="NCBI Taxonomy" id="2712845"/>
    <lineage>
        <taxon>Bacteria</taxon>
        <taxon>Bacillati</taxon>
        <taxon>Cyanobacteriota</taxon>
        <taxon>Cyanophyceae</taxon>
        <taxon>Nostocales</taxon>
        <taxon>Hapalosiphonaceae</taxon>
        <taxon>Aetokthonos</taxon>
    </lineage>
</organism>
<evidence type="ECO:0000313" key="1">
    <source>
        <dbReference type="EMBL" id="MDR9893296.1"/>
    </source>
</evidence>
<proteinExistence type="predicted"/>
<reference evidence="2" key="1">
    <citation type="journal article" date="2021" name="Science">
        <title>Hunting the eagle killer: A cyanobacterial neurotoxin causes vacuolar myelinopathy.</title>
        <authorList>
            <person name="Breinlinger S."/>
            <person name="Phillips T.J."/>
            <person name="Haram B.N."/>
            <person name="Mares J."/>
            <person name="Martinez Yerena J.A."/>
            <person name="Hrouzek P."/>
            <person name="Sobotka R."/>
            <person name="Henderson W.M."/>
            <person name="Schmieder P."/>
            <person name="Williams S.M."/>
            <person name="Lauderdale J.D."/>
            <person name="Wilde H.D."/>
            <person name="Gerrin W."/>
            <person name="Kust A."/>
            <person name="Washington J.W."/>
            <person name="Wagner C."/>
            <person name="Geier B."/>
            <person name="Liebeke M."/>
            <person name="Enke H."/>
            <person name="Niedermeyer T.H.J."/>
            <person name="Wilde S.B."/>
        </authorList>
    </citation>
    <scope>NUCLEOTIDE SEQUENCE [LARGE SCALE GENOMIC DNA]</scope>
    <source>
        <strain evidence="2">Thurmond2011</strain>
    </source>
</reference>
<dbReference type="EMBL" id="JAALHA020000001">
    <property type="protein sequence ID" value="MDR9893296.1"/>
    <property type="molecule type" value="Genomic_DNA"/>
</dbReference>
<protein>
    <recommendedName>
        <fullName evidence="3">Terminase large subunit gp17-like C-terminal domain-containing protein</fullName>
    </recommendedName>
</protein>
<comment type="caution">
    <text evidence="1">The sequence shown here is derived from an EMBL/GenBank/DDBJ whole genome shotgun (WGS) entry which is preliminary data.</text>
</comment>
<accession>A0AAP5I247</accession>
<keyword evidence="2" id="KW-1185">Reference proteome</keyword>
<evidence type="ECO:0000313" key="2">
    <source>
        <dbReference type="Proteomes" id="UP000667802"/>
    </source>
</evidence>
<evidence type="ECO:0008006" key="3">
    <source>
        <dbReference type="Google" id="ProtNLM"/>
    </source>
</evidence>
<name>A0AAP5I247_9CYAN</name>
<dbReference type="InterPro" id="IPR027417">
    <property type="entry name" value="P-loop_NTPase"/>
</dbReference>
<dbReference type="Proteomes" id="UP000667802">
    <property type="component" value="Unassembled WGS sequence"/>
</dbReference>
<gene>
    <name evidence="1" type="ORF">G7B40_001675</name>
</gene>